<gene>
    <name evidence="20" type="ORF">TrCOL_g4364</name>
</gene>
<reference evidence="21" key="1">
    <citation type="journal article" date="2023" name="Commun. Biol.">
        <title>Genome analysis of Parmales, the sister group of diatoms, reveals the evolutionary specialization of diatoms from phago-mixotrophs to photoautotrophs.</title>
        <authorList>
            <person name="Ban H."/>
            <person name="Sato S."/>
            <person name="Yoshikawa S."/>
            <person name="Yamada K."/>
            <person name="Nakamura Y."/>
            <person name="Ichinomiya M."/>
            <person name="Sato N."/>
            <person name="Blanc-Mathieu R."/>
            <person name="Endo H."/>
            <person name="Kuwata A."/>
            <person name="Ogata H."/>
        </authorList>
    </citation>
    <scope>NUCLEOTIDE SEQUENCE [LARGE SCALE GENOMIC DNA]</scope>
</reference>
<evidence type="ECO:0000313" key="20">
    <source>
        <dbReference type="EMBL" id="GMI44493.1"/>
    </source>
</evidence>
<organism evidence="20 21">
    <name type="scientific">Triparma columacea</name>
    <dbReference type="NCBI Taxonomy" id="722753"/>
    <lineage>
        <taxon>Eukaryota</taxon>
        <taxon>Sar</taxon>
        <taxon>Stramenopiles</taxon>
        <taxon>Ochrophyta</taxon>
        <taxon>Bolidophyceae</taxon>
        <taxon>Parmales</taxon>
        <taxon>Triparmaceae</taxon>
        <taxon>Triparma</taxon>
    </lineage>
</organism>
<feature type="coiled-coil region" evidence="14">
    <location>
        <begin position="1171"/>
        <end position="1198"/>
    </location>
</feature>
<dbReference type="GO" id="GO:0000785">
    <property type="term" value="C:chromatin"/>
    <property type="evidence" value="ECO:0007669"/>
    <property type="project" value="TreeGrafter"/>
</dbReference>
<feature type="region of interest" description="Disordered" evidence="15">
    <location>
        <begin position="1335"/>
        <end position="1354"/>
    </location>
</feature>
<dbReference type="SUPFAM" id="SSF101224">
    <property type="entry name" value="HAND domain of the nucleosome remodeling ATPase ISWI"/>
    <property type="match status" value="1"/>
</dbReference>
<evidence type="ECO:0000256" key="9">
    <source>
        <dbReference type="ARBA" id="ARBA00022853"/>
    </source>
</evidence>
<feature type="compositionally biased region" description="Low complexity" evidence="15">
    <location>
        <begin position="210"/>
        <end position="227"/>
    </location>
</feature>
<dbReference type="GO" id="GO:0004386">
    <property type="term" value="F:helicase activity"/>
    <property type="evidence" value="ECO:0007669"/>
    <property type="project" value="UniProtKB-KW"/>
</dbReference>
<name>A0A9W7GI37_9STRA</name>
<dbReference type="SUPFAM" id="SSF47095">
    <property type="entry name" value="HMG-box"/>
    <property type="match status" value="2"/>
</dbReference>
<feature type="compositionally biased region" description="Low complexity" evidence="15">
    <location>
        <begin position="1594"/>
        <end position="1620"/>
    </location>
</feature>
<evidence type="ECO:0000259" key="16">
    <source>
        <dbReference type="PROSITE" id="PS50118"/>
    </source>
</evidence>
<evidence type="ECO:0000259" key="19">
    <source>
        <dbReference type="PROSITE" id="PS51413"/>
    </source>
</evidence>
<keyword evidence="21" id="KW-1185">Reference proteome</keyword>
<evidence type="ECO:0000313" key="21">
    <source>
        <dbReference type="Proteomes" id="UP001165065"/>
    </source>
</evidence>
<feature type="compositionally biased region" description="Basic and acidic residues" evidence="15">
    <location>
        <begin position="238"/>
        <end position="247"/>
    </location>
</feature>
<evidence type="ECO:0000259" key="18">
    <source>
        <dbReference type="PROSITE" id="PS51194"/>
    </source>
</evidence>
<keyword evidence="4" id="KW-0547">Nucleotide-binding</keyword>
<dbReference type="InterPro" id="IPR001005">
    <property type="entry name" value="SANT/Myb"/>
</dbReference>
<feature type="region of interest" description="Disordered" evidence="15">
    <location>
        <begin position="1223"/>
        <end position="1248"/>
    </location>
</feature>
<protein>
    <recommendedName>
        <fullName evidence="3">Chromatin-remodeling ATPase INO80</fullName>
    </recommendedName>
</protein>
<evidence type="ECO:0000259" key="17">
    <source>
        <dbReference type="PROSITE" id="PS51192"/>
    </source>
</evidence>
<dbReference type="Gene3D" id="3.40.50.10810">
    <property type="entry name" value="Tandem AAA-ATPase domain"/>
    <property type="match status" value="1"/>
</dbReference>
<feature type="domain" description="Helicase ATP-binding" evidence="17">
    <location>
        <begin position="292"/>
        <end position="463"/>
    </location>
</feature>
<keyword evidence="7" id="KW-0347">Helicase</keyword>
<dbReference type="FunFam" id="3.40.50.300:FF:000082">
    <property type="entry name" value="ISWI chromatin remodeling complex ATPase ISW1"/>
    <property type="match status" value="1"/>
</dbReference>
<evidence type="ECO:0000256" key="13">
    <source>
        <dbReference type="PROSITE-ProRule" id="PRU00267"/>
    </source>
</evidence>
<dbReference type="SUPFAM" id="SSF46689">
    <property type="entry name" value="Homeodomain-like"/>
    <property type="match status" value="2"/>
</dbReference>
<evidence type="ECO:0000256" key="3">
    <source>
        <dbReference type="ARBA" id="ARBA00019805"/>
    </source>
</evidence>
<evidence type="ECO:0000256" key="15">
    <source>
        <dbReference type="SAM" id="MobiDB-lite"/>
    </source>
</evidence>
<dbReference type="SUPFAM" id="SSF52540">
    <property type="entry name" value="P-loop containing nucleoside triphosphate hydrolases"/>
    <property type="match status" value="2"/>
</dbReference>
<dbReference type="Pfam" id="PF00271">
    <property type="entry name" value="Helicase_C"/>
    <property type="match status" value="1"/>
</dbReference>
<dbReference type="Gene3D" id="1.10.30.10">
    <property type="entry name" value="High mobility group box domain"/>
    <property type="match status" value="2"/>
</dbReference>
<feature type="domain" description="Helicase C-terminal" evidence="18">
    <location>
        <begin position="599"/>
        <end position="750"/>
    </location>
</feature>
<proteinExistence type="inferred from homology"/>
<dbReference type="GO" id="GO:0031491">
    <property type="term" value="F:nucleosome binding"/>
    <property type="evidence" value="ECO:0007669"/>
    <property type="project" value="InterPro"/>
</dbReference>
<dbReference type="InterPro" id="IPR044754">
    <property type="entry name" value="Isw1/2_DEXHc"/>
</dbReference>
<dbReference type="OrthoDB" id="5857104at2759"/>
<dbReference type="GO" id="GO:0034728">
    <property type="term" value="P:nucleosome organization"/>
    <property type="evidence" value="ECO:0007669"/>
    <property type="project" value="TreeGrafter"/>
</dbReference>
<dbReference type="SMART" id="SM00717">
    <property type="entry name" value="SANT"/>
    <property type="match status" value="2"/>
</dbReference>
<sequence>MVKEDRSDWVAVESQHSTIMDGMVKPATSAYTFFQRAVTKTTKEELARTGMNSDFGAVATAVSDRWRDMDTLQREPYEEMAKEDRERFQRESLARDAEIKAEQDARREHLFGTVAEGEVRGASKKTREEMEERERRRQEAAMKTKRVLTDEQKAARAEKKAKKKAIQDEIDKQKEELKKEKAKQAKKRLDFLLKQSDIFSHFGKVQEEGSTSTSSSSSGSKSPKPSSSGPPSPSRRRASFDDSKDETSSQADEDPDDVEQGVYLTEQPTLLAPKQKELKMRPYQLEGLNWMLRLQEHGVNGILADEMGLGKTLQSISVLVAMKEFKGTDGPHIIVVPKSTLSNWMNELKRWAPCLRPVKFHGSKDEREEMITTLLKPGQKSSKRSWDVIVTTYEVCNNEKKALSKFAWNYLIIDEAHRLKNEASMFSQTIRTFETKYRLLLTGTPLQNNLHELWALLNFLVPDVFSSADQFDEWFNLDIEDGESKKELIGQLHKILRPFMLRRLKADVEKSLPPKHETILFTGMSAMQKKLYKEILLRDIDVVSGNEGSKGQQGRTAVLNIVMQLRKCAGHPYLFPGQEDRTLPPLGQHLVENCGKMVLLDKLLKRLKERGHRVLIFTQMTKILDILEDFAVLRQHTYCRIDGNTTYDVREDSIDKFNAPDSDKFCFLLSTRAGGLGINLQTADVVILFDSDWNPQADLQAQDRAHRIGQKKPVQVFRLVTEHTIEEKIVERAQQKLKLDAMVVQSGRLKEKDKLSNDELLAAIRFGADKVFKTKDSSITDDDIDLILDQGRKRTDEMNEKLQGAQKGDMYDFKMDSGFNTQTFEGIDYSDASTRASMLGLFDIGKRERKKVNNYSEDYLAGAGGGDTMRADVNRETMFPRHLKLPKIEDWHLFQRMRLDELQEQELVTFRSMCSDGRFEGLRSNHPVFQNMVLLDERDQAEKEELLTEGFLKWTRRDYNAFVRASSRHGRNAYDRIVAEVGTKTLDDVMEYVDAFWSSSTRINRMPEKEYDRVVTIITKGEEKLAQVISMDRCTKLLLNSYSNPWEELEFNHTSAKDKGFTPEEDRYLLCWVRKYGHGQWEAIRLAIRRCDKFRFSFYIRAMSAESIGKRCEQLMRACEREVEAIQKKSWEMMSEAERANITPADIVIRSQEEQMAAELFDATRKRGLKEKEYKNTIRATDEEIKKLADKQVELQKLDDAEIAAAGGLEAFEKLGSNETFDSSALNSSFGGDTTPMARPSGQAQQVSDEDLPELLGMVARAEHKGIKVIVEMFTSKFPLVSKRQTQLKIEAVGVREKRPGDARQIWHIRDEFLPLINEETKAYLDARPVFVSSEPASASKRGGSKRKAAKKKHLDEYEDMDDYDVTMGPPKDAKKAFTHFCNATRKDVKAALSEDDRKNKDLVNSQLSARWERLTDNELRKWKYAQEKDERRYLKQNALWEKACEAEERAAAAKRRKKGPIVYGRPVVVQVQVGGEKLVGRTHASVGGPEKPEEVIKKEQEAAAAAAAAAAAGGEAAAATATTTTTSSAVATPALANPVVATPAVVAAPAVATPVAPPAQPVAAMTVDQAAPPSAQATSVVAQPLPTAPPPATSTAPPTTSSSSAVPPAAPQTAPTESAGMKREREEDTNGNGFGGDAQTATESTSSADQYHIPKKKKH</sequence>
<dbReference type="Gene3D" id="3.40.50.300">
    <property type="entry name" value="P-loop containing nucleotide triphosphate hydrolases"/>
    <property type="match status" value="1"/>
</dbReference>
<dbReference type="CDD" id="cd00084">
    <property type="entry name" value="HMG-box_SF"/>
    <property type="match status" value="2"/>
</dbReference>
<feature type="compositionally biased region" description="Polar residues" evidence="15">
    <location>
        <begin position="1640"/>
        <end position="1650"/>
    </location>
</feature>
<feature type="region of interest" description="Disordered" evidence="15">
    <location>
        <begin position="1576"/>
        <end position="1660"/>
    </location>
</feature>
<dbReference type="InterPro" id="IPR036910">
    <property type="entry name" value="HMG_box_dom_sf"/>
</dbReference>
<dbReference type="Pfam" id="PF00176">
    <property type="entry name" value="SNF2-rel_dom"/>
    <property type="match status" value="1"/>
</dbReference>
<keyword evidence="8" id="KW-0067">ATP-binding</keyword>
<dbReference type="GO" id="GO:0042393">
    <property type="term" value="F:histone binding"/>
    <property type="evidence" value="ECO:0007669"/>
    <property type="project" value="TreeGrafter"/>
</dbReference>
<feature type="DNA-binding region" description="HMG box" evidence="13">
    <location>
        <begin position="24"/>
        <end position="96"/>
    </location>
</feature>
<evidence type="ECO:0000256" key="2">
    <source>
        <dbReference type="ARBA" id="ARBA00009687"/>
    </source>
</evidence>
<evidence type="ECO:0000256" key="5">
    <source>
        <dbReference type="ARBA" id="ARBA00022763"/>
    </source>
</evidence>
<keyword evidence="5" id="KW-0227">DNA damage</keyword>
<comment type="subcellular location">
    <subcellularLocation>
        <location evidence="1">Nucleus</location>
    </subcellularLocation>
</comment>
<feature type="region of interest" description="Disordered" evidence="15">
    <location>
        <begin position="203"/>
        <end position="260"/>
    </location>
</feature>
<evidence type="ECO:0000256" key="12">
    <source>
        <dbReference type="ARBA" id="ARBA00023242"/>
    </source>
</evidence>
<evidence type="ECO:0000256" key="1">
    <source>
        <dbReference type="ARBA" id="ARBA00004123"/>
    </source>
</evidence>
<dbReference type="Gene3D" id="1.10.10.60">
    <property type="entry name" value="Homeodomain-like"/>
    <property type="match status" value="2"/>
</dbReference>
<dbReference type="SMART" id="SM00398">
    <property type="entry name" value="HMG"/>
    <property type="match status" value="2"/>
</dbReference>
<dbReference type="Pfam" id="PF09111">
    <property type="entry name" value="SLIDE"/>
    <property type="match status" value="1"/>
</dbReference>
<comment type="caution">
    <text evidence="20">The sequence shown here is derived from an EMBL/GenBank/DDBJ whole genome shotgun (WGS) entry which is preliminary data.</text>
</comment>
<dbReference type="GO" id="GO:0005634">
    <property type="term" value="C:nucleus"/>
    <property type="evidence" value="ECO:0007669"/>
    <property type="project" value="UniProtKB-SubCell"/>
</dbReference>
<evidence type="ECO:0000256" key="11">
    <source>
        <dbReference type="ARBA" id="ARBA00023204"/>
    </source>
</evidence>
<accession>A0A9W7GI37</accession>
<dbReference type="InterPro" id="IPR009057">
    <property type="entry name" value="Homeodomain-like_sf"/>
</dbReference>
<dbReference type="Pfam" id="PF09011">
    <property type="entry name" value="HMG_box_2"/>
    <property type="match status" value="1"/>
</dbReference>
<feature type="region of interest" description="Disordered" evidence="15">
    <location>
        <begin position="73"/>
        <end position="167"/>
    </location>
</feature>
<evidence type="ECO:0000256" key="10">
    <source>
        <dbReference type="ARBA" id="ARBA00023125"/>
    </source>
</evidence>
<dbReference type="CDD" id="cd17997">
    <property type="entry name" value="DEXHc_SMARCA1_SMARCA5"/>
    <property type="match status" value="1"/>
</dbReference>
<dbReference type="FunFam" id="3.40.50.10810:FF:000005">
    <property type="entry name" value="Photoperiod-independent early flowering 1"/>
    <property type="match status" value="1"/>
</dbReference>
<keyword evidence="14" id="KW-0175">Coiled coil</keyword>
<comment type="similarity">
    <text evidence="2">Belongs to the SNF2/RAD54 helicase family. ISWI subfamily.</text>
</comment>
<dbReference type="Proteomes" id="UP001165065">
    <property type="component" value="Unassembled WGS sequence"/>
</dbReference>
<dbReference type="PANTHER" id="PTHR45623">
    <property type="entry name" value="CHROMODOMAIN-HELICASE-DNA-BINDING PROTEIN 3-RELATED-RELATED"/>
    <property type="match status" value="1"/>
</dbReference>
<dbReference type="InterPro" id="IPR014001">
    <property type="entry name" value="Helicase_ATP-bd"/>
</dbReference>
<evidence type="ECO:0000256" key="8">
    <source>
        <dbReference type="ARBA" id="ARBA00022840"/>
    </source>
</evidence>
<dbReference type="SMART" id="SM00487">
    <property type="entry name" value="DEXDc"/>
    <property type="match status" value="1"/>
</dbReference>
<keyword evidence="9" id="KW-0156">Chromatin regulator</keyword>
<evidence type="ECO:0000256" key="6">
    <source>
        <dbReference type="ARBA" id="ARBA00022801"/>
    </source>
</evidence>
<feature type="compositionally biased region" description="Basic and acidic residues" evidence="15">
    <location>
        <begin position="117"/>
        <end position="158"/>
    </location>
</feature>
<dbReference type="EMBL" id="BRYA01000218">
    <property type="protein sequence ID" value="GMI44493.1"/>
    <property type="molecule type" value="Genomic_DNA"/>
</dbReference>
<feature type="compositionally biased region" description="Basic and acidic residues" evidence="15">
    <location>
        <begin position="73"/>
        <end position="110"/>
    </location>
</feature>
<dbReference type="InterPro" id="IPR001650">
    <property type="entry name" value="Helicase_C-like"/>
</dbReference>
<dbReference type="PROSITE" id="PS51192">
    <property type="entry name" value="HELICASE_ATP_BIND_1"/>
    <property type="match status" value="1"/>
</dbReference>
<feature type="compositionally biased region" description="Polar residues" evidence="15">
    <location>
        <begin position="1223"/>
        <end position="1232"/>
    </location>
</feature>
<evidence type="ECO:0000256" key="4">
    <source>
        <dbReference type="ARBA" id="ARBA00022741"/>
    </source>
</evidence>
<keyword evidence="6" id="KW-0378">Hydrolase</keyword>
<keyword evidence="11" id="KW-0234">DNA repair</keyword>
<dbReference type="GO" id="GO:0016887">
    <property type="term" value="F:ATP hydrolysis activity"/>
    <property type="evidence" value="ECO:0007669"/>
    <property type="project" value="TreeGrafter"/>
</dbReference>
<dbReference type="InterPro" id="IPR038718">
    <property type="entry name" value="SNF2-like_sf"/>
</dbReference>
<dbReference type="GO" id="GO:0140658">
    <property type="term" value="F:ATP-dependent chromatin remodeler activity"/>
    <property type="evidence" value="ECO:0007669"/>
    <property type="project" value="TreeGrafter"/>
</dbReference>
<dbReference type="GO" id="GO:0003677">
    <property type="term" value="F:DNA binding"/>
    <property type="evidence" value="ECO:0007669"/>
    <property type="project" value="UniProtKB-UniRule"/>
</dbReference>
<feature type="domain" description="HMG box" evidence="16">
    <location>
        <begin position="1371"/>
        <end position="1442"/>
    </location>
</feature>
<dbReference type="SMART" id="SM00490">
    <property type="entry name" value="HELICc"/>
    <property type="match status" value="1"/>
</dbReference>
<dbReference type="PROSITE" id="PS51413">
    <property type="entry name" value="DBINO"/>
    <property type="match status" value="1"/>
</dbReference>
<dbReference type="InterPro" id="IPR020838">
    <property type="entry name" value="DBINO"/>
</dbReference>
<dbReference type="PANTHER" id="PTHR45623:SF49">
    <property type="entry name" value="SWI_SNF-RELATED MATRIX-ASSOCIATED ACTIN-DEPENDENT REGULATOR OF CHROMATIN SUBFAMILY A MEMBER 5"/>
    <property type="match status" value="1"/>
</dbReference>
<dbReference type="PROSITE" id="PS51194">
    <property type="entry name" value="HELICASE_CTER"/>
    <property type="match status" value="1"/>
</dbReference>
<keyword evidence="10 13" id="KW-0238">DNA-binding</keyword>
<feature type="DNA-binding region" description="HMG box" evidence="13">
    <location>
        <begin position="1371"/>
        <end position="1442"/>
    </location>
</feature>
<feature type="domain" description="DBINO" evidence="19">
    <location>
        <begin position="84"/>
        <end position="209"/>
    </location>
</feature>
<dbReference type="PROSITE" id="PS50118">
    <property type="entry name" value="HMG_BOX_2"/>
    <property type="match status" value="2"/>
</dbReference>
<dbReference type="InterPro" id="IPR049730">
    <property type="entry name" value="SNF2/RAD54-like_C"/>
</dbReference>
<dbReference type="InterPro" id="IPR009071">
    <property type="entry name" value="HMG_box_dom"/>
</dbReference>
<feature type="compositionally biased region" description="Basic residues" evidence="15">
    <location>
        <begin position="1343"/>
        <end position="1353"/>
    </location>
</feature>
<evidence type="ECO:0000256" key="14">
    <source>
        <dbReference type="SAM" id="Coils"/>
    </source>
</evidence>
<evidence type="ECO:0000256" key="7">
    <source>
        <dbReference type="ARBA" id="ARBA00022806"/>
    </source>
</evidence>
<feature type="domain" description="HMG box" evidence="16">
    <location>
        <begin position="24"/>
        <end position="96"/>
    </location>
</feature>
<dbReference type="InterPro" id="IPR027417">
    <property type="entry name" value="P-loop_NTPase"/>
</dbReference>
<dbReference type="GO" id="GO:0005524">
    <property type="term" value="F:ATP binding"/>
    <property type="evidence" value="ECO:0007669"/>
    <property type="project" value="UniProtKB-KW"/>
</dbReference>
<dbReference type="GO" id="GO:0006281">
    <property type="term" value="P:DNA repair"/>
    <property type="evidence" value="ECO:0007669"/>
    <property type="project" value="UniProtKB-KW"/>
</dbReference>
<dbReference type="CDD" id="cd00167">
    <property type="entry name" value="SANT"/>
    <property type="match status" value="2"/>
</dbReference>
<dbReference type="CDD" id="cd18793">
    <property type="entry name" value="SF2_C_SNF"/>
    <property type="match status" value="1"/>
</dbReference>
<dbReference type="InterPro" id="IPR036306">
    <property type="entry name" value="ISWI_HAND-dom_sf"/>
</dbReference>
<dbReference type="InterPro" id="IPR015195">
    <property type="entry name" value="SLIDE"/>
</dbReference>
<keyword evidence="12 13" id="KW-0539">Nucleus</keyword>
<dbReference type="InterPro" id="IPR000330">
    <property type="entry name" value="SNF2_N"/>
</dbReference>